<keyword evidence="2" id="KW-0732">Signal</keyword>
<evidence type="ECO:0000256" key="1">
    <source>
        <dbReference type="SAM" id="MobiDB-lite"/>
    </source>
</evidence>
<dbReference type="EMBL" id="GGFL01016044">
    <property type="protein sequence ID" value="MBW80222.1"/>
    <property type="molecule type" value="Transcribed_RNA"/>
</dbReference>
<reference evidence="3" key="1">
    <citation type="submission" date="2018-01" db="EMBL/GenBank/DDBJ databases">
        <title>An insight into the sialome of Amazonian anophelines.</title>
        <authorList>
            <person name="Ribeiro J.M."/>
            <person name="Scarpassa V."/>
            <person name="Calvo E."/>
        </authorList>
    </citation>
    <scope>NUCLEOTIDE SEQUENCE</scope>
</reference>
<name>A0A2M4DRT2_ANODA</name>
<evidence type="ECO:0000256" key="2">
    <source>
        <dbReference type="SAM" id="SignalP"/>
    </source>
</evidence>
<organism evidence="3">
    <name type="scientific">Anopheles darlingi</name>
    <name type="common">Mosquito</name>
    <dbReference type="NCBI Taxonomy" id="43151"/>
    <lineage>
        <taxon>Eukaryota</taxon>
        <taxon>Metazoa</taxon>
        <taxon>Ecdysozoa</taxon>
        <taxon>Arthropoda</taxon>
        <taxon>Hexapoda</taxon>
        <taxon>Insecta</taxon>
        <taxon>Pterygota</taxon>
        <taxon>Neoptera</taxon>
        <taxon>Endopterygota</taxon>
        <taxon>Diptera</taxon>
        <taxon>Nematocera</taxon>
        <taxon>Culicoidea</taxon>
        <taxon>Culicidae</taxon>
        <taxon>Anophelinae</taxon>
        <taxon>Anopheles</taxon>
    </lineage>
</organism>
<sequence>MAKAIVAAAIVVAVTRTAIVAEVPERTAATSRQSVHVPTHRSPGPCANRSVQTPRVRRWPGLEQQAVVLLSL</sequence>
<protein>
    <submittedName>
        <fullName evidence="3">Putative secreted protein</fullName>
    </submittedName>
</protein>
<evidence type="ECO:0000313" key="3">
    <source>
        <dbReference type="EMBL" id="MBW80222.1"/>
    </source>
</evidence>
<dbReference type="AlphaFoldDB" id="A0A2M4DRT2"/>
<proteinExistence type="predicted"/>
<feature type="signal peptide" evidence="2">
    <location>
        <begin position="1"/>
        <end position="21"/>
    </location>
</feature>
<feature type="chain" id="PRO_5014610861" evidence="2">
    <location>
        <begin position="22"/>
        <end position="72"/>
    </location>
</feature>
<accession>A0A2M4DRT2</accession>
<feature type="region of interest" description="Disordered" evidence="1">
    <location>
        <begin position="29"/>
        <end position="53"/>
    </location>
</feature>